<keyword evidence="3" id="KW-1185">Reference proteome</keyword>
<gene>
    <name evidence="2" type="ORF">C449_11158</name>
</gene>
<dbReference type="STRING" id="1227455.C449_11158"/>
<feature type="region of interest" description="Disordered" evidence="1">
    <location>
        <begin position="424"/>
        <end position="446"/>
    </location>
</feature>
<dbReference type="OrthoDB" id="202667at2157"/>
<dbReference type="AlphaFoldDB" id="M0MI34"/>
<accession>M0MI34</accession>
<name>M0MI34_9EURY</name>
<evidence type="ECO:0000256" key="1">
    <source>
        <dbReference type="SAM" id="MobiDB-lite"/>
    </source>
</evidence>
<dbReference type="RefSeq" id="WP_006078091.1">
    <property type="nucleotide sequence ID" value="NZ_AOMD01000025.1"/>
</dbReference>
<feature type="region of interest" description="Disordered" evidence="1">
    <location>
        <begin position="25"/>
        <end position="47"/>
    </location>
</feature>
<dbReference type="Proteomes" id="UP000011669">
    <property type="component" value="Unassembled WGS sequence"/>
</dbReference>
<feature type="region of interest" description="Disordered" evidence="1">
    <location>
        <begin position="85"/>
        <end position="171"/>
    </location>
</feature>
<sequence length="691" mass="71445">MGHTITIRDDGNGEANSYWIAFSGDTQPEKETVHGATTDDSDSITKTAEGYRVEGEVYGGRDAYRYYGKRLGMAFEHPERVRIKINDQDWQPPSAFGETTSWSGGSGGKGSGGGSNDGGGGNNSNASDGDGSSGGGGNSGNDGSGSTTSGSSGSGNCGAGSLPASGDGPIERHGIRFKTVLHAVDDLGMDPGGNEPIDGKLSDAAADYTLIVFPDGAFAKHEKTVHTGLQNFGLCGQDATRFVAPEGFNGKFVVIDRGMNTLFENIDVDLRANNATPGLHLGAQEGLDVRHVRYRGQGIHPDSTPRGEGSGNPDVANALNAHVRAPDGTGRIKHVIAHNAGLMGAYNEGDGRVGIFTGQANEGTLTIEGCNFEGFPNNGLYTSRTNGAVRVEGGLFRNNDISQVRLGSKGSYVQNALLEVDMRDSRSPNPEAALNTRGVRFDGPKSKVHGAEARDCTIRIADTPHSGGAVVANQDTGAFGVRNVRIRIDTGGVRGVVGKQPCGIGNRSSPPTPHAATIEQVGIVGRGGAASAVRLVDRPSSTIDKLCVSCDGNNRTGVRCTGSSGTTVRNSNVNVSGTPVEGAATEGLTTDKHCPGDAAGAAQDEPWELEIEAAAGKTVYVLGGDGAVEKRGSGNGDSNKPVLGTARGELDEAKHRYRIDGASRVFVAADGPVTLYRNGTEVGVKDLRTGA</sequence>
<proteinExistence type="predicted"/>
<dbReference type="InParanoid" id="M0MI34"/>
<evidence type="ECO:0000313" key="2">
    <source>
        <dbReference type="EMBL" id="EMA44080.1"/>
    </source>
</evidence>
<dbReference type="EMBL" id="AOMD01000025">
    <property type="protein sequence ID" value="EMA44080.1"/>
    <property type="molecule type" value="Genomic_DNA"/>
</dbReference>
<evidence type="ECO:0000313" key="3">
    <source>
        <dbReference type="Proteomes" id="UP000011669"/>
    </source>
</evidence>
<organism evidence="2 3">
    <name type="scientific">Halococcus saccharolyticus DSM 5350</name>
    <dbReference type="NCBI Taxonomy" id="1227455"/>
    <lineage>
        <taxon>Archaea</taxon>
        <taxon>Methanobacteriati</taxon>
        <taxon>Methanobacteriota</taxon>
        <taxon>Stenosarchaea group</taxon>
        <taxon>Halobacteria</taxon>
        <taxon>Halobacteriales</taxon>
        <taxon>Halococcaceae</taxon>
        <taxon>Halococcus</taxon>
    </lineage>
</organism>
<dbReference type="PATRIC" id="fig|1227455.4.peg.2287"/>
<comment type="caution">
    <text evidence="2">The sequence shown here is derived from an EMBL/GenBank/DDBJ whole genome shotgun (WGS) entry which is preliminary data.</text>
</comment>
<evidence type="ECO:0008006" key="4">
    <source>
        <dbReference type="Google" id="ProtNLM"/>
    </source>
</evidence>
<feature type="compositionally biased region" description="Gly residues" evidence="1">
    <location>
        <begin position="104"/>
        <end position="122"/>
    </location>
</feature>
<feature type="compositionally biased region" description="Gly residues" evidence="1">
    <location>
        <begin position="131"/>
        <end position="143"/>
    </location>
</feature>
<reference evidence="2 3" key="1">
    <citation type="journal article" date="2014" name="PLoS Genet.">
        <title>Phylogenetically driven sequencing of extremely halophilic archaea reveals strategies for static and dynamic osmo-response.</title>
        <authorList>
            <person name="Becker E.A."/>
            <person name="Seitzer P.M."/>
            <person name="Tritt A."/>
            <person name="Larsen D."/>
            <person name="Krusor M."/>
            <person name="Yao A.I."/>
            <person name="Wu D."/>
            <person name="Madern D."/>
            <person name="Eisen J.A."/>
            <person name="Darling A.E."/>
            <person name="Facciotti M.T."/>
        </authorList>
    </citation>
    <scope>NUCLEOTIDE SEQUENCE [LARGE SCALE GENOMIC DNA]</scope>
    <source>
        <strain evidence="2 3">DSM 5350</strain>
    </source>
</reference>
<protein>
    <recommendedName>
        <fullName evidence="4">Right handed beta helix domain-containing protein</fullName>
    </recommendedName>
</protein>